<feature type="non-terminal residue" evidence="1">
    <location>
        <position position="1"/>
    </location>
</feature>
<protein>
    <submittedName>
        <fullName evidence="1">Uncharacterized protein</fullName>
    </submittedName>
</protein>
<dbReference type="EMBL" id="UOGJ01000092">
    <property type="protein sequence ID" value="VAX36330.1"/>
    <property type="molecule type" value="Genomic_DNA"/>
</dbReference>
<dbReference type="AlphaFoldDB" id="A0A3B1DN05"/>
<organism evidence="1">
    <name type="scientific">hydrothermal vent metagenome</name>
    <dbReference type="NCBI Taxonomy" id="652676"/>
    <lineage>
        <taxon>unclassified sequences</taxon>
        <taxon>metagenomes</taxon>
        <taxon>ecological metagenomes</taxon>
    </lineage>
</organism>
<name>A0A3B1DN05_9ZZZZ</name>
<accession>A0A3B1DN05</accession>
<evidence type="ECO:0000313" key="1">
    <source>
        <dbReference type="EMBL" id="VAX36330.1"/>
    </source>
</evidence>
<sequence length="144" mass="16688">TLSHGYPVSNFPKHFVKRQQYKRLANLRRFCASFDSFCQRFISQRRLWRRLKEYCLCFGCKHNRFMPFGISLGAVPQKQSWNQITYATFLSTNSSQKDLSFPPSSVMDTSTSYARYAGIFTPRPTQRQTLPAALDVKKTLTPST</sequence>
<reference evidence="1" key="1">
    <citation type="submission" date="2018-06" db="EMBL/GenBank/DDBJ databases">
        <authorList>
            <person name="Zhirakovskaya E."/>
        </authorList>
    </citation>
    <scope>NUCLEOTIDE SEQUENCE</scope>
</reference>
<gene>
    <name evidence="1" type="ORF">MNBD_UNCLBAC01-1666</name>
</gene>
<proteinExistence type="predicted"/>